<organism evidence="1 2">
    <name type="scientific">Selenomonas ruminantium</name>
    <dbReference type="NCBI Taxonomy" id="971"/>
    <lineage>
        <taxon>Bacteria</taxon>
        <taxon>Bacillati</taxon>
        <taxon>Bacillota</taxon>
        <taxon>Negativicutes</taxon>
        <taxon>Selenomonadales</taxon>
        <taxon>Selenomonadaceae</taxon>
        <taxon>Selenomonas</taxon>
    </lineage>
</organism>
<reference evidence="1 2" key="1">
    <citation type="submission" date="2016-10" db="EMBL/GenBank/DDBJ databases">
        <authorList>
            <person name="de Groot N.N."/>
        </authorList>
    </citation>
    <scope>NUCLEOTIDE SEQUENCE [LARGE SCALE GENOMIC DNA]</scope>
    <source>
        <strain evidence="1 2">S137</strain>
    </source>
</reference>
<dbReference type="EMBL" id="FNJQ01000018">
    <property type="protein sequence ID" value="SDP42061.1"/>
    <property type="molecule type" value="Genomic_DNA"/>
</dbReference>
<dbReference type="OrthoDB" id="1666703at2"/>
<protein>
    <submittedName>
        <fullName evidence="1">Uncharacterized protein</fullName>
    </submittedName>
</protein>
<sequence length="185" mass="21280">MTNEQQRLLASLRVIEALYEADSPDGGYATVVDTGKDTPIRLENCKVESVLEFLARLRGCSLKSLHDHRCQVTGRPYMHMDYYELSLLLLFMAVPYRSRINSNHGTMAYINNCRVVMAEPGSHGKAQVRFLSGKVLPVQLTVRRLQVKIERGRKLLYDNVFAARMEMKKLRVILQRLQRKERGGR</sequence>
<proteinExistence type="predicted"/>
<dbReference type="Proteomes" id="UP000182412">
    <property type="component" value="Unassembled WGS sequence"/>
</dbReference>
<gene>
    <name evidence="1" type="ORF">SAMN05216366_11826</name>
</gene>
<dbReference type="AlphaFoldDB" id="A0A1H0SJW1"/>
<evidence type="ECO:0000313" key="2">
    <source>
        <dbReference type="Proteomes" id="UP000182412"/>
    </source>
</evidence>
<name>A0A1H0SJW1_SELRU</name>
<evidence type="ECO:0000313" key="1">
    <source>
        <dbReference type="EMBL" id="SDP42061.1"/>
    </source>
</evidence>
<dbReference type="RefSeq" id="WP_074572456.1">
    <property type="nucleotide sequence ID" value="NZ_FNJQ01000018.1"/>
</dbReference>
<accession>A0A1H0SJW1</accession>